<dbReference type="Proteomes" id="UP000554482">
    <property type="component" value="Unassembled WGS sequence"/>
</dbReference>
<keyword evidence="2" id="KW-1185">Reference proteome</keyword>
<reference evidence="1 2" key="1">
    <citation type="submission" date="2020-06" db="EMBL/GenBank/DDBJ databases">
        <title>Transcriptomic and genomic resources for Thalictrum thalictroides and T. hernandezii: Facilitating candidate gene discovery in an emerging model plant lineage.</title>
        <authorList>
            <person name="Arias T."/>
            <person name="Riano-Pachon D.M."/>
            <person name="Di Stilio V.S."/>
        </authorList>
    </citation>
    <scope>NUCLEOTIDE SEQUENCE [LARGE SCALE GENOMIC DNA]</scope>
    <source>
        <strain evidence="2">cv. WT478/WT964</strain>
        <tissue evidence="1">Leaves</tissue>
    </source>
</reference>
<dbReference type="AlphaFoldDB" id="A0A7J6XDL8"/>
<sequence>EMGEEMEVIRMFRIHYDGTWEEGEEPVLFPDRKLVYTRGKSEWVDDGRNFYPSYKYIKAKTIETLTKWDGDTANIIDIKNWIKENLPGCADPIVVVDLYWLWGQRRFHIKQDGDILYFWAHAAQDERGYTDLIIHTNHVVPLQMVRPDGTPTTSQYNINDCS</sequence>
<organism evidence="1 2">
    <name type="scientific">Thalictrum thalictroides</name>
    <name type="common">Rue-anemone</name>
    <name type="synonym">Anemone thalictroides</name>
    <dbReference type="NCBI Taxonomy" id="46969"/>
    <lineage>
        <taxon>Eukaryota</taxon>
        <taxon>Viridiplantae</taxon>
        <taxon>Streptophyta</taxon>
        <taxon>Embryophyta</taxon>
        <taxon>Tracheophyta</taxon>
        <taxon>Spermatophyta</taxon>
        <taxon>Magnoliopsida</taxon>
        <taxon>Ranunculales</taxon>
        <taxon>Ranunculaceae</taxon>
        <taxon>Thalictroideae</taxon>
        <taxon>Thalictrum</taxon>
    </lineage>
</organism>
<protein>
    <submittedName>
        <fullName evidence="1">Uncharacterized protein</fullName>
    </submittedName>
</protein>
<feature type="non-terminal residue" evidence="1">
    <location>
        <position position="1"/>
    </location>
</feature>
<evidence type="ECO:0000313" key="2">
    <source>
        <dbReference type="Proteomes" id="UP000554482"/>
    </source>
</evidence>
<gene>
    <name evidence="1" type="ORF">FRX31_002512</name>
</gene>
<evidence type="ECO:0000313" key="1">
    <source>
        <dbReference type="EMBL" id="KAF5207901.1"/>
    </source>
</evidence>
<comment type="caution">
    <text evidence="1">The sequence shown here is derived from an EMBL/GenBank/DDBJ whole genome shotgun (WGS) entry which is preliminary data.</text>
</comment>
<proteinExistence type="predicted"/>
<accession>A0A7J6XDL8</accession>
<dbReference type="EMBL" id="JABWDY010000802">
    <property type="protein sequence ID" value="KAF5207901.1"/>
    <property type="molecule type" value="Genomic_DNA"/>
</dbReference>
<name>A0A7J6XDL8_THATH</name>